<protein>
    <submittedName>
        <fullName evidence="2">Uncharacterized protein</fullName>
    </submittedName>
</protein>
<feature type="transmembrane region" description="Helical" evidence="1">
    <location>
        <begin position="109"/>
        <end position="126"/>
    </location>
</feature>
<keyword evidence="1" id="KW-1133">Transmembrane helix</keyword>
<sequence>MKEKEKFEAVLAMAISRMEAGEARAEILARFPDFQKELSEAFRIADRFSLLGKDIKPERALLEKIVQEIGAVTPVQEKRFSYISDNSKGRWLFINPFQIQRIMNTQMKFVLPLAVLVILAGGVYYFNQAGSPEFAAKTAEAPLSQGMPAGGDSSVREMVATGEAPSTGNPDEIVADIIASAAQEDAVLNEAAADGDFATYDSAVLTEFGQISYE</sequence>
<organism evidence="2 3">
    <name type="scientific">Candidatus Sungbacteria bacterium RIFCSPHIGHO2_01_FULL_50_25</name>
    <dbReference type="NCBI Taxonomy" id="1802265"/>
    <lineage>
        <taxon>Bacteria</taxon>
        <taxon>Candidatus Sungiibacteriota</taxon>
    </lineage>
</organism>
<name>A0A1G2K6F1_9BACT</name>
<keyword evidence="1" id="KW-0812">Transmembrane</keyword>
<dbReference type="AlphaFoldDB" id="A0A1G2K6F1"/>
<dbReference type="Proteomes" id="UP000178574">
    <property type="component" value="Unassembled WGS sequence"/>
</dbReference>
<keyword evidence="1" id="KW-0472">Membrane</keyword>
<evidence type="ECO:0000313" key="2">
    <source>
        <dbReference type="EMBL" id="OGZ94955.1"/>
    </source>
</evidence>
<dbReference type="EMBL" id="MHQD01000045">
    <property type="protein sequence ID" value="OGZ94955.1"/>
    <property type="molecule type" value="Genomic_DNA"/>
</dbReference>
<accession>A0A1G2K6F1</accession>
<proteinExistence type="predicted"/>
<gene>
    <name evidence="2" type="ORF">A2847_02140</name>
</gene>
<comment type="caution">
    <text evidence="2">The sequence shown here is derived from an EMBL/GenBank/DDBJ whole genome shotgun (WGS) entry which is preliminary data.</text>
</comment>
<evidence type="ECO:0000256" key="1">
    <source>
        <dbReference type="SAM" id="Phobius"/>
    </source>
</evidence>
<evidence type="ECO:0000313" key="3">
    <source>
        <dbReference type="Proteomes" id="UP000178574"/>
    </source>
</evidence>
<reference evidence="2 3" key="1">
    <citation type="journal article" date="2016" name="Nat. Commun.">
        <title>Thousands of microbial genomes shed light on interconnected biogeochemical processes in an aquifer system.</title>
        <authorList>
            <person name="Anantharaman K."/>
            <person name="Brown C.T."/>
            <person name="Hug L.A."/>
            <person name="Sharon I."/>
            <person name="Castelle C.J."/>
            <person name="Probst A.J."/>
            <person name="Thomas B.C."/>
            <person name="Singh A."/>
            <person name="Wilkins M.J."/>
            <person name="Karaoz U."/>
            <person name="Brodie E.L."/>
            <person name="Williams K.H."/>
            <person name="Hubbard S.S."/>
            <person name="Banfield J.F."/>
        </authorList>
    </citation>
    <scope>NUCLEOTIDE SEQUENCE [LARGE SCALE GENOMIC DNA]</scope>
</reference>